<evidence type="ECO:0000259" key="2">
    <source>
        <dbReference type="Pfam" id="PF09409"/>
    </source>
</evidence>
<dbReference type="EMBL" id="HBIN01012507">
    <property type="protein sequence ID" value="CAE0439196.1"/>
    <property type="molecule type" value="Transcribed_RNA"/>
</dbReference>
<dbReference type="AlphaFoldDB" id="A0A6S8D4U4"/>
<evidence type="ECO:0000313" key="3">
    <source>
        <dbReference type="EMBL" id="CAE0439195.1"/>
    </source>
</evidence>
<reference evidence="4" key="1">
    <citation type="submission" date="2021-01" db="EMBL/GenBank/DDBJ databases">
        <authorList>
            <person name="Corre E."/>
            <person name="Pelletier E."/>
            <person name="Niang G."/>
            <person name="Scheremetjew M."/>
            <person name="Finn R."/>
            <person name="Kale V."/>
            <person name="Holt S."/>
            <person name="Cochrane G."/>
            <person name="Meng A."/>
            <person name="Brown T."/>
            <person name="Cohen L."/>
        </authorList>
    </citation>
    <scope>NUCLEOTIDE SEQUENCE</scope>
    <source>
        <strain evidence="4">GSBS06</strain>
    </source>
</reference>
<proteinExistence type="predicted"/>
<feature type="compositionally biased region" description="Gly residues" evidence="1">
    <location>
        <begin position="13"/>
        <end position="22"/>
    </location>
</feature>
<dbReference type="EMBL" id="HBIN01012506">
    <property type="protein sequence ID" value="CAE0439195.1"/>
    <property type="molecule type" value="Transcribed_RNA"/>
</dbReference>
<accession>A0A6S8D4U4</accession>
<dbReference type="GO" id="GO:0005737">
    <property type="term" value="C:cytoplasm"/>
    <property type="evidence" value="ECO:0007669"/>
    <property type="project" value="TreeGrafter"/>
</dbReference>
<feature type="region of interest" description="Disordered" evidence="1">
    <location>
        <begin position="1"/>
        <end position="128"/>
    </location>
</feature>
<feature type="domain" description="PUB" evidence="2">
    <location>
        <begin position="303"/>
        <end position="374"/>
    </location>
</feature>
<dbReference type="Pfam" id="PF09409">
    <property type="entry name" value="PUB"/>
    <property type="match status" value="1"/>
</dbReference>
<dbReference type="PANTHER" id="PTHR23153">
    <property type="entry name" value="UBX-RELATED"/>
    <property type="match status" value="1"/>
</dbReference>
<sequence>MGNQNKKFSGQGHTLGGEGGSSVSGEGVANAGRYGYKKESKTSQKSQRGVSVSTVRNSFRSKPKNVLSEEQRAQQRAQQMAAAEKRGNVWNEKLQRNRKKRYQESDDGTDVQFDFSKGTARSSANVPADSKLKQKLDADAKALESSGFNPYEAAFATSENARAAINMGRSAGAYENETDGVEQTSNANETVRRNDANEDTTENLVQIGIVSSKLHDAIENCDAVLLKEAIELAQNSLNNLEQDVLAVDIHKANELLSLLCPAQSDVHVTQEALLVTPETVQQVSSALHRLGDTNITSVDECVAALSTTKKVLENIKANPDDPRYRKIRLSNKTIQKKLIEPAGGEALNILRACGFVDKEEYENGKNTSYLVLDDDYNKAIFTARASAITMYLDDSLASCQ</sequence>
<dbReference type="Gene3D" id="1.20.58.2190">
    <property type="match status" value="1"/>
</dbReference>
<feature type="compositionally biased region" description="Polar residues" evidence="1">
    <location>
        <begin position="1"/>
        <end position="12"/>
    </location>
</feature>
<feature type="region of interest" description="Disordered" evidence="1">
    <location>
        <begin position="177"/>
        <end position="196"/>
    </location>
</feature>
<dbReference type="SMART" id="SM00580">
    <property type="entry name" value="PUG"/>
    <property type="match status" value="1"/>
</dbReference>
<dbReference type="InterPro" id="IPR018997">
    <property type="entry name" value="PUB_domain"/>
</dbReference>
<name>A0A6S8D4U4_9STRA</name>
<dbReference type="InterPro" id="IPR036339">
    <property type="entry name" value="PUB-like_dom_sf"/>
</dbReference>
<organism evidence="4">
    <name type="scientific">Aplanochytrium stocchinoi</name>
    <dbReference type="NCBI Taxonomy" id="215587"/>
    <lineage>
        <taxon>Eukaryota</taxon>
        <taxon>Sar</taxon>
        <taxon>Stramenopiles</taxon>
        <taxon>Bigyra</taxon>
        <taxon>Labyrinthulomycetes</taxon>
        <taxon>Thraustochytrida</taxon>
        <taxon>Thraustochytriidae</taxon>
        <taxon>Aplanochytrium</taxon>
    </lineage>
</organism>
<evidence type="ECO:0000313" key="4">
    <source>
        <dbReference type="EMBL" id="CAE0439196.1"/>
    </source>
</evidence>
<gene>
    <name evidence="3" type="ORF">ASTO00021_LOCUS9415</name>
    <name evidence="4" type="ORF">ASTO00021_LOCUS9416</name>
</gene>
<protein>
    <recommendedName>
        <fullName evidence="2">PUB domain-containing protein</fullName>
    </recommendedName>
</protein>
<evidence type="ECO:0000256" key="1">
    <source>
        <dbReference type="SAM" id="MobiDB-lite"/>
    </source>
</evidence>
<dbReference type="SUPFAM" id="SSF143503">
    <property type="entry name" value="PUG domain-like"/>
    <property type="match status" value="1"/>
</dbReference>
<feature type="compositionally biased region" description="Polar residues" evidence="1">
    <location>
        <begin position="43"/>
        <end position="60"/>
    </location>
</feature>
<dbReference type="PANTHER" id="PTHR23153:SF38">
    <property type="entry name" value="UBX DOMAIN-CONTAINING PROTEIN 6"/>
    <property type="match status" value="1"/>
</dbReference>